<dbReference type="OrthoDB" id="4250245at2"/>
<dbReference type="AlphaFoldDB" id="A0A2R8AR61"/>
<evidence type="ECO:0000256" key="4">
    <source>
        <dbReference type="ARBA" id="ARBA00022519"/>
    </source>
</evidence>
<sequence length="173" mass="19855">MSLFTSILGCLGRRAENILAVLLASMFFTFLLQIVFRYFLNLPVGWTVEWVTIAWLWGILFGFAFVVRETDIIRIDVIYSMVPRGWRRAMDVVTGLTLAGVFLYTLPASWDYIDFMMRERTAYIRVPYFWVFLVYVPFALSVAVRGLMNAWAGITGSGPTFNTEASAETHDYD</sequence>
<keyword evidence="5 9" id="KW-0812">Transmembrane</keyword>
<reference evidence="12" key="1">
    <citation type="submission" date="2018-03" db="EMBL/GenBank/DDBJ databases">
        <authorList>
            <person name="Rodrigo-Torres L."/>
            <person name="Arahal R. D."/>
            <person name="Lucena T."/>
        </authorList>
    </citation>
    <scope>NUCLEOTIDE SEQUENCE [LARGE SCALE GENOMIC DNA]</scope>
    <source>
        <strain evidence="12">CECT 8871</strain>
    </source>
</reference>
<evidence type="ECO:0000256" key="7">
    <source>
        <dbReference type="ARBA" id="ARBA00023136"/>
    </source>
</evidence>
<feature type="transmembrane region" description="Helical" evidence="9">
    <location>
        <begin position="126"/>
        <end position="144"/>
    </location>
</feature>
<evidence type="ECO:0000313" key="12">
    <source>
        <dbReference type="Proteomes" id="UP000244904"/>
    </source>
</evidence>
<evidence type="ECO:0000256" key="1">
    <source>
        <dbReference type="ARBA" id="ARBA00004429"/>
    </source>
</evidence>
<feature type="transmembrane region" description="Helical" evidence="9">
    <location>
        <begin position="46"/>
        <end position="67"/>
    </location>
</feature>
<dbReference type="GO" id="GO:0022857">
    <property type="term" value="F:transmembrane transporter activity"/>
    <property type="evidence" value="ECO:0007669"/>
    <property type="project" value="UniProtKB-UniRule"/>
</dbReference>
<dbReference type="PANTHER" id="PTHR35011:SF2">
    <property type="entry name" value="2,3-DIKETO-L-GULONATE TRAP TRANSPORTER SMALL PERMEASE PROTEIN YIAM"/>
    <property type="match status" value="1"/>
</dbReference>
<dbReference type="GO" id="GO:0005886">
    <property type="term" value="C:plasma membrane"/>
    <property type="evidence" value="ECO:0007669"/>
    <property type="project" value="UniProtKB-SubCell"/>
</dbReference>
<evidence type="ECO:0000256" key="2">
    <source>
        <dbReference type="ARBA" id="ARBA00022448"/>
    </source>
</evidence>
<keyword evidence="7 9" id="KW-0472">Membrane</keyword>
<evidence type="ECO:0000256" key="8">
    <source>
        <dbReference type="ARBA" id="ARBA00038436"/>
    </source>
</evidence>
<dbReference type="InterPro" id="IPR055348">
    <property type="entry name" value="DctQ"/>
</dbReference>
<keyword evidence="2 9" id="KW-0813">Transport</keyword>
<dbReference type="Pfam" id="PF04290">
    <property type="entry name" value="DctQ"/>
    <property type="match status" value="1"/>
</dbReference>
<evidence type="ECO:0000256" key="5">
    <source>
        <dbReference type="ARBA" id="ARBA00022692"/>
    </source>
</evidence>
<evidence type="ECO:0000256" key="6">
    <source>
        <dbReference type="ARBA" id="ARBA00022989"/>
    </source>
</evidence>
<dbReference type="PANTHER" id="PTHR35011">
    <property type="entry name" value="2,3-DIKETO-L-GULONATE TRAP TRANSPORTER SMALL PERMEASE PROTEIN YIAM"/>
    <property type="match status" value="1"/>
</dbReference>
<dbReference type="RefSeq" id="WP_108884983.1">
    <property type="nucleotide sequence ID" value="NZ_OMOJ01000001.1"/>
</dbReference>
<gene>
    <name evidence="11" type="ORF">PRI8871_00930</name>
</gene>
<dbReference type="Proteomes" id="UP000244904">
    <property type="component" value="Unassembled WGS sequence"/>
</dbReference>
<keyword evidence="6 9" id="KW-1133">Transmembrane helix</keyword>
<feature type="domain" description="Tripartite ATP-independent periplasmic transporters DctQ component" evidence="10">
    <location>
        <begin position="27"/>
        <end position="154"/>
    </location>
</feature>
<comment type="function">
    <text evidence="9">Part of the tripartite ATP-independent periplasmic (TRAP) transport system.</text>
</comment>
<evidence type="ECO:0000259" key="10">
    <source>
        <dbReference type="Pfam" id="PF04290"/>
    </source>
</evidence>
<protein>
    <recommendedName>
        <fullName evidence="9">TRAP transporter small permease protein</fullName>
    </recommendedName>
</protein>
<evidence type="ECO:0000256" key="3">
    <source>
        <dbReference type="ARBA" id="ARBA00022475"/>
    </source>
</evidence>
<comment type="similarity">
    <text evidence="8 9">Belongs to the TRAP transporter small permease family.</text>
</comment>
<evidence type="ECO:0000313" key="11">
    <source>
        <dbReference type="EMBL" id="SPF78334.1"/>
    </source>
</evidence>
<name>A0A2R8AR61_9RHOB</name>
<comment type="subcellular location">
    <subcellularLocation>
        <location evidence="1 9">Cell inner membrane</location>
        <topology evidence="1 9">Multi-pass membrane protein</topology>
    </subcellularLocation>
</comment>
<keyword evidence="3" id="KW-1003">Cell membrane</keyword>
<keyword evidence="4 9" id="KW-0997">Cell inner membrane</keyword>
<feature type="transmembrane region" description="Helical" evidence="9">
    <location>
        <begin position="18"/>
        <end position="40"/>
    </location>
</feature>
<dbReference type="InterPro" id="IPR007387">
    <property type="entry name" value="TRAP_DctQ"/>
</dbReference>
<keyword evidence="12" id="KW-1185">Reference proteome</keyword>
<organism evidence="11 12">
    <name type="scientific">Pseudoprimorskyibacter insulae</name>
    <dbReference type="NCBI Taxonomy" id="1695997"/>
    <lineage>
        <taxon>Bacteria</taxon>
        <taxon>Pseudomonadati</taxon>
        <taxon>Pseudomonadota</taxon>
        <taxon>Alphaproteobacteria</taxon>
        <taxon>Rhodobacterales</taxon>
        <taxon>Paracoccaceae</taxon>
        <taxon>Pseudoprimorskyibacter</taxon>
    </lineage>
</organism>
<accession>A0A2R8AR61</accession>
<dbReference type="GO" id="GO:0015740">
    <property type="term" value="P:C4-dicarboxylate transport"/>
    <property type="evidence" value="ECO:0007669"/>
    <property type="project" value="TreeGrafter"/>
</dbReference>
<evidence type="ECO:0000256" key="9">
    <source>
        <dbReference type="RuleBase" id="RU369079"/>
    </source>
</evidence>
<dbReference type="EMBL" id="OMOJ01000001">
    <property type="protein sequence ID" value="SPF78334.1"/>
    <property type="molecule type" value="Genomic_DNA"/>
</dbReference>
<feature type="transmembrane region" description="Helical" evidence="9">
    <location>
        <begin position="88"/>
        <end position="106"/>
    </location>
</feature>
<comment type="subunit">
    <text evidence="9">The complex comprises the extracytoplasmic solute receptor protein and the two transmembrane proteins.</text>
</comment>
<proteinExistence type="inferred from homology"/>